<evidence type="ECO:0000313" key="2">
    <source>
        <dbReference type="EMBL" id="KXH67700.1"/>
    </source>
</evidence>
<feature type="region of interest" description="Disordered" evidence="1">
    <location>
        <begin position="1"/>
        <end position="69"/>
    </location>
</feature>
<protein>
    <submittedName>
        <fullName evidence="2">Uncharacterized protein</fullName>
    </submittedName>
</protein>
<proteinExistence type="predicted"/>
<dbReference type="AlphaFoldDB" id="A0A135V502"/>
<dbReference type="EMBL" id="JFFI01000434">
    <property type="protein sequence ID" value="KXH67700.1"/>
    <property type="molecule type" value="Genomic_DNA"/>
</dbReference>
<feature type="region of interest" description="Disordered" evidence="1">
    <location>
        <begin position="158"/>
        <end position="312"/>
    </location>
</feature>
<accession>A0A135V502</accession>
<reference evidence="2 3" key="1">
    <citation type="submission" date="2014-02" db="EMBL/GenBank/DDBJ databases">
        <title>The genome sequence of Colletotrichum salicis CBS 607.94.</title>
        <authorList>
            <person name="Baroncelli R."/>
            <person name="Thon M.R."/>
        </authorList>
    </citation>
    <scope>NUCLEOTIDE SEQUENCE [LARGE SCALE GENOMIC DNA]</scope>
    <source>
        <strain evidence="2 3">CBS 607.94</strain>
    </source>
</reference>
<feature type="compositionally biased region" description="Low complexity" evidence="1">
    <location>
        <begin position="17"/>
        <end position="35"/>
    </location>
</feature>
<feature type="compositionally biased region" description="Low complexity" evidence="1">
    <location>
        <begin position="203"/>
        <end position="240"/>
    </location>
</feature>
<keyword evidence="3" id="KW-1185">Reference proteome</keyword>
<sequence>MSSSSASSYPDVMEVDTPPTSSFGSSSSFLPQGSPAIPALGAPSFSPSQVRHNPPVLGAPSSLSSPLSSTYSVGKKVARHTTSIPTEDDLISSFSSFNVGAPATPLPCALRRGKPEPPCLSPLSLMAARVAWAKCRKSKCSPSGNPFRQNHAFYRKYSHISFSPSRKNHSERNDTPRGTSSPRAPADPLGPKSEGVSKRRGPAQGQGRAQVKQQQYQSNRQPPRGPRSSSPDQPRSYPQPARGHARGPRPNRYQGPGTARNVQNPFTPAVNPFSQPIPEASAPAPPSQPRNRNSRGGYRGRYRGSRRNPISL</sequence>
<evidence type="ECO:0000313" key="3">
    <source>
        <dbReference type="Proteomes" id="UP000070121"/>
    </source>
</evidence>
<dbReference type="Proteomes" id="UP000070121">
    <property type="component" value="Unassembled WGS sequence"/>
</dbReference>
<feature type="compositionally biased region" description="Low complexity" evidence="1">
    <location>
        <begin position="60"/>
        <end position="69"/>
    </location>
</feature>
<evidence type="ECO:0000256" key="1">
    <source>
        <dbReference type="SAM" id="MobiDB-lite"/>
    </source>
</evidence>
<dbReference type="OrthoDB" id="10438996at2759"/>
<comment type="caution">
    <text evidence="2">The sequence shown here is derived from an EMBL/GenBank/DDBJ whole genome shotgun (WGS) entry which is preliminary data.</text>
</comment>
<name>A0A135V502_9PEZI</name>
<gene>
    <name evidence="2" type="ORF">CSAL01_08974</name>
</gene>
<organism evidence="2 3">
    <name type="scientific">Colletotrichum salicis</name>
    <dbReference type="NCBI Taxonomy" id="1209931"/>
    <lineage>
        <taxon>Eukaryota</taxon>
        <taxon>Fungi</taxon>
        <taxon>Dikarya</taxon>
        <taxon>Ascomycota</taxon>
        <taxon>Pezizomycotina</taxon>
        <taxon>Sordariomycetes</taxon>
        <taxon>Hypocreomycetidae</taxon>
        <taxon>Glomerellales</taxon>
        <taxon>Glomerellaceae</taxon>
        <taxon>Colletotrichum</taxon>
        <taxon>Colletotrichum acutatum species complex</taxon>
    </lineage>
</organism>